<comment type="catalytic activity">
    <reaction evidence="1">
        <text>AMP + H2O = D-ribose 5-phosphate + adenine</text>
        <dbReference type="Rhea" id="RHEA:20129"/>
        <dbReference type="ChEBI" id="CHEBI:15377"/>
        <dbReference type="ChEBI" id="CHEBI:16708"/>
        <dbReference type="ChEBI" id="CHEBI:78346"/>
        <dbReference type="ChEBI" id="CHEBI:456215"/>
        <dbReference type="EC" id="3.2.2.4"/>
    </reaction>
</comment>
<dbReference type="SUPFAM" id="SSF102405">
    <property type="entry name" value="MCP/YpsA-like"/>
    <property type="match status" value="1"/>
</dbReference>
<organism evidence="4 5">
    <name type="scientific">Ravibacter arvi</name>
    <dbReference type="NCBI Taxonomy" id="2051041"/>
    <lineage>
        <taxon>Bacteria</taxon>
        <taxon>Pseudomonadati</taxon>
        <taxon>Bacteroidota</taxon>
        <taxon>Cytophagia</taxon>
        <taxon>Cytophagales</taxon>
        <taxon>Spirosomataceae</taxon>
        <taxon>Ravibacter</taxon>
    </lineage>
</organism>
<dbReference type="EMBL" id="BAABEY010000036">
    <property type="protein sequence ID" value="GAA4447489.1"/>
    <property type="molecule type" value="Genomic_DNA"/>
</dbReference>
<keyword evidence="3" id="KW-0203">Cytokinin biosynthesis</keyword>
<dbReference type="EC" id="3.2.2.n1" evidence="3"/>
<dbReference type="Pfam" id="PF03641">
    <property type="entry name" value="Lysine_decarbox"/>
    <property type="match status" value="1"/>
</dbReference>
<dbReference type="InterPro" id="IPR031100">
    <property type="entry name" value="LOG_fam"/>
</dbReference>
<dbReference type="NCBIfam" id="TIGR00730">
    <property type="entry name" value="Rossman fold protein, TIGR00730 family"/>
    <property type="match status" value="1"/>
</dbReference>
<evidence type="ECO:0000256" key="1">
    <source>
        <dbReference type="ARBA" id="ARBA00000274"/>
    </source>
</evidence>
<evidence type="ECO:0000256" key="3">
    <source>
        <dbReference type="RuleBase" id="RU363015"/>
    </source>
</evidence>
<dbReference type="PANTHER" id="PTHR31223">
    <property type="entry name" value="LOG FAMILY PROTEIN YJL055W"/>
    <property type="match status" value="1"/>
</dbReference>
<dbReference type="RefSeq" id="WP_345032941.1">
    <property type="nucleotide sequence ID" value="NZ_BAABEY010000036.1"/>
</dbReference>
<evidence type="ECO:0000256" key="2">
    <source>
        <dbReference type="ARBA" id="ARBA00006763"/>
    </source>
</evidence>
<evidence type="ECO:0000313" key="4">
    <source>
        <dbReference type="EMBL" id="GAA4447489.1"/>
    </source>
</evidence>
<name>A0ABP8MAS1_9BACT</name>
<reference evidence="5" key="1">
    <citation type="journal article" date="2019" name="Int. J. Syst. Evol. Microbiol.">
        <title>The Global Catalogue of Microorganisms (GCM) 10K type strain sequencing project: providing services to taxonomists for standard genome sequencing and annotation.</title>
        <authorList>
            <consortium name="The Broad Institute Genomics Platform"/>
            <consortium name="The Broad Institute Genome Sequencing Center for Infectious Disease"/>
            <person name="Wu L."/>
            <person name="Ma J."/>
        </authorList>
    </citation>
    <scope>NUCLEOTIDE SEQUENCE [LARGE SCALE GENOMIC DNA]</scope>
    <source>
        <strain evidence="5">JCM 31920</strain>
    </source>
</reference>
<keyword evidence="3" id="KW-0378">Hydrolase</keyword>
<keyword evidence="5" id="KW-1185">Reference proteome</keyword>
<dbReference type="Proteomes" id="UP001501508">
    <property type="component" value="Unassembled WGS sequence"/>
</dbReference>
<evidence type="ECO:0000313" key="5">
    <source>
        <dbReference type="Proteomes" id="UP001501508"/>
    </source>
</evidence>
<sequence>MKSIAVYCASSFGAPLYTQVAYDVGKTLAQRNVRVIYGGSTAGLMGKVADAALENGGSVVGVIPDFLSKLELMHPGLSEIHVVETMHQRKAKMVALSEGILVLPGGYGTLDELFEVLAWSQLRIFNGPVGILNVNGFYDLLLAHLDRAREEQFLRSENRDLIRVDDNLEGLLMQMDKFVR</sequence>
<comment type="similarity">
    <text evidence="2 3">Belongs to the LOG family.</text>
</comment>
<dbReference type="PANTHER" id="PTHR31223:SF70">
    <property type="entry name" value="LOG FAMILY PROTEIN YJL055W"/>
    <property type="match status" value="1"/>
</dbReference>
<comment type="caution">
    <text evidence="4">The sequence shown here is derived from an EMBL/GenBank/DDBJ whole genome shotgun (WGS) entry which is preliminary data.</text>
</comment>
<gene>
    <name evidence="4" type="ORF">GCM10023091_42440</name>
</gene>
<protein>
    <recommendedName>
        <fullName evidence="3">Cytokinin riboside 5'-monophosphate phosphoribohydrolase</fullName>
        <ecNumber evidence="3">3.2.2.n1</ecNumber>
    </recommendedName>
</protein>
<dbReference type="Gene3D" id="3.40.50.450">
    <property type="match status" value="1"/>
</dbReference>
<proteinExistence type="inferred from homology"/>
<dbReference type="InterPro" id="IPR005269">
    <property type="entry name" value="LOG"/>
</dbReference>
<accession>A0ABP8MAS1</accession>